<protein>
    <submittedName>
        <fullName evidence="1">Uncharacterized protein</fullName>
    </submittedName>
</protein>
<gene>
    <name evidence="1" type="ORF">C1H46_039936</name>
</gene>
<dbReference type="Proteomes" id="UP000315295">
    <property type="component" value="Unassembled WGS sequence"/>
</dbReference>
<sequence>MRRRMIVAEFTGSSLSLSSLKVEGDVWFGLVRWHHLKRRRKRSGALAHHLKRRRKRSGVKWCVGTI</sequence>
<keyword evidence="2" id="KW-1185">Reference proteome</keyword>
<accession>A0A540KJY8</accession>
<dbReference type="EMBL" id="VIEB01001175">
    <property type="protein sequence ID" value="TQD74533.1"/>
    <property type="molecule type" value="Genomic_DNA"/>
</dbReference>
<organism evidence="1 2">
    <name type="scientific">Malus baccata</name>
    <name type="common">Siberian crab apple</name>
    <name type="synonym">Pyrus baccata</name>
    <dbReference type="NCBI Taxonomy" id="106549"/>
    <lineage>
        <taxon>Eukaryota</taxon>
        <taxon>Viridiplantae</taxon>
        <taxon>Streptophyta</taxon>
        <taxon>Embryophyta</taxon>
        <taxon>Tracheophyta</taxon>
        <taxon>Spermatophyta</taxon>
        <taxon>Magnoliopsida</taxon>
        <taxon>eudicotyledons</taxon>
        <taxon>Gunneridae</taxon>
        <taxon>Pentapetalae</taxon>
        <taxon>rosids</taxon>
        <taxon>fabids</taxon>
        <taxon>Rosales</taxon>
        <taxon>Rosaceae</taxon>
        <taxon>Amygdaloideae</taxon>
        <taxon>Maleae</taxon>
        <taxon>Malus</taxon>
    </lineage>
</organism>
<comment type="caution">
    <text evidence="1">The sequence shown here is derived from an EMBL/GenBank/DDBJ whole genome shotgun (WGS) entry which is preliminary data.</text>
</comment>
<dbReference type="AlphaFoldDB" id="A0A540KJY8"/>
<evidence type="ECO:0000313" key="1">
    <source>
        <dbReference type="EMBL" id="TQD74533.1"/>
    </source>
</evidence>
<name>A0A540KJY8_MALBA</name>
<evidence type="ECO:0000313" key="2">
    <source>
        <dbReference type="Proteomes" id="UP000315295"/>
    </source>
</evidence>
<reference evidence="1 2" key="1">
    <citation type="journal article" date="2019" name="G3 (Bethesda)">
        <title>Sequencing of a Wild Apple (Malus baccata) Genome Unravels the Differences Between Cultivated and Wild Apple Species Regarding Disease Resistance and Cold Tolerance.</title>
        <authorList>
            <person name="Chen X."/>
        </authorList>
    </citation>
    <scope>NUCLEOTIDE SEQUENCE [LARGE SCALE GENOMIC DNA]</scope>
    <source>
        <strain evidence="2">cv. Shandingzi</strain>
        <tissue evidence="1">Leaves</tissue>
    </source>
</reference>
<proteinExistence type="predicted"/>